<gene>
    <name evidence="1" type="ORF">C6570_03905</name>
</gene>
<dbReference type="GO" id="GO:0000287">
    <property type="term" value="F:magnesium ion binding"/>
    <property type="evidence" value="ECO:0007669"/>
    <property type="project" value="InterPro"/>
</dbReference>
<dbReference type="EMBL" id="CP027666">
    <property type="protein sequence ID" value="AVO33489.1"/>
    <property type="molecule type" value="Genomic_DNA"/>
</dbReference>
<evidence type="ECO:0000313" key="1">
    <source>
        <dbReference type="EMBL" id="AVO33489.1"/>
    </source>
</evidence>
<protein>
    <recommendedName>
        <fullName evidence="3">4'-phosphopantetheinyl transferase domain-containing protein</fullName>
    </recommendedName>
</protein>
<organism evidence="1 2">
    <name type="scientific">Ottowia oryzae</name>
    <dbReference type="NCBI Taxonomy" id="2109914"/>
    <lineage>
        <taxon>Bacteria</taxon>
        <taxon>Pseudomonadati</taxon>
        <taxon>Pseudomonadota</taxon>
        <taxon>Betaproteobacteria</taxon>
        <taxon>Burkholderiales</taxon>
        <taxon>Comamonadaceae</taxon>
        <taxon>Ottowia</taxon>
    </lineage>
</organism>
<reference evidence="1 2" key="1">
    <citation type="submission" date="2018-03" db="EMBL/GenBank/DDBJ databases">
        <title>Genome sequencing of Ottowia sp.</title>
        <authorList>
            <person name="Kim S.-J."/>
            <person name="Heo J."/>
            <person name="Kwon S.-W."/>
        </authorList>
    </citation>
    <scope>NUCLEOTIDE SEQUENCE [LARGE SCALE GENOMIC DNA]</scope>
    <source>
        <strain evidence="1 2">KADR8-3</strain>
    </source>
</reference>
<sequence>MNAAPAGTLLPCRIDGAPVPHGPRVWALRTEQRPTDARAEREAARLACRTALAALLAAELGCAPSALQITNQRGQAPRVSAVPPVWASSAQAQVTEQAGDQLAEPWATQLAPVRLSIAHAAGWSLVAWHRGPVGVDLQDRAALQGLDAAERRRLSVLYLGQDEGSNRALAQARRAPEAIKNEAFAARWAAHEARLKCLGQPLQEWSPTLQAALAGCTARSLTLPVPMADAARGWAGAVAWQDLRAPGHAGR</sequence>
<accession>A0A2S0MC69</accession>
<evidence type="ECO:0008006" key="3">
    <source>
        <dbReference type="Google" id="ProtNLM"/>
    </source>
</evidence>
<name>A0A2S0MC69_9BURK</name>
<proteinExistence type="predicted"/>
<dbReference type="GO" id="GO:0008897">
    <property type="term" value="F:holo-[acyl-carrier-protein] synthase activity"/>
    <property type="evidence" value="ECO:0007669"/>
    <property type="project" value="InterPro"/>
</dbReference>
<dbReference type="OrthoDB" id="8778929at2"/>
<keyword evidence="2" id="KW-1185">Reference proteome</keyword>
<dbReference type="AlphaFoldDB" id="A0A2S0MC69"/>
<evidence type="ECO:0000313" key="2">
    <source>
        <dbReference type="Proteomes" id="UP000239709"/>
    </source>
</evidence>
<dbReference type="InterPro" id="IPR037143">
    <property type="entry name" value="4-PPantetheinyl_Trfase_dom_sf"/>
</dbReference>
<dbReference type="KEGG" id="otk:C6570_03905"/>
<dbReference type="SUPFAM" id="SSF56214">
    <property type="entry name" value="4'-phosphopantetheinyl transferase"/>
    <property type="match status" value="1"/>
</dbReference>
<dbReference type="Gene3D" id="3.90.470.20">
    <property type="entry name" value="4'-phosphopantetheinyl transferase domain"/>
    <property type="match status" value="1"/>
</dbReference>
<dbReference type="RefSeq" id="WP_106702052.1">
    <property type="nucleotide sequence ID" value="NZ_CP027666.1"/>
</dbReference>
<dbReference type="Proteomes" id="UP000239709">
    <property type="component" value="Chromosome"/>
</dbReference>